<evidence type="ECO:0000256" key="1">
    <source>
        <dbReference type="SAM" id="Phobius"/>
    </source>
</evidence>
<name>F5R9U6_METUF</name>
<keyword evidence="1" id="KW-0812">Transmembrane</keyword>
<feature type="transmembrane region" description="Helical" evidence="1">
    <location>
        <begin position="97"/>
        <end position="118"/>
    </location>
</feature>
<dbReference type="GO" id="GO:0006417">
    <property type="term" value="P:regulation of translation"/>
    <property type="evidence" value="ECO:0007669"/>
    <property type="project" value="TreeGrafter"/>
</dbReference>
<dbReference type="Proteomes" id="UP000005019">
    <property type="component" value="Unassembled WGS sequence"/>
</dbReference>
<keyword evidence="1" id="KW-1133">Transmembrane helix</keyword>
<dbReference type="eggNOG" id="COG5343">
    <property type="taxonomic scope" value="Bacteria"/>
</dbReference>
<evidence type="ECO:0000313" key="3">
    <source>
        <dbReference type="EMBL" id="EGK72676.1"/>
    </source>
</evidence>
<dbReference type="OrthoDB" id="5298046at2"/>
<accession>F5R9U6</accession>
<dbReference type="AlphaFoldDB" id="F5R9U6"/>
<dbReference type="PANTHER" id="PTHR37461:SF1">
    <property type="entry name" value="ANTI-SIGMA-K FACTOR RSKA"/>
    <property type="match status" value="1"/>
</dbReference>
<dbReference type="InterPro" id="IPR051474">
    <property type="entry name" value="Anti-sigma-K/W_factor"/>
</dbReference>
<sequence>MSDLQPKDDVAGLYVLGLLDAPQRAAVERNLEHDAGLRARVAYWEERLLPLTKMVEPEPLPPALWARIERSLWPAARTAGAGVSDVSLAGRLWDSLAFWRTLAATGFAAAMLLAVVGLPGAQKAAEPKFMVVLVAPEDKAPGWVVQASTTQSLKLIPLGVTEIPQAKALQFWTKGKDWKGPVSLGLVQPGRPLDVQLKELPPLEHNQLFEITLEPEYGSPIGKPTGPILYIGRAVKVM</sequence>
<gene>
    <name evidence="3" type="ORF">METUNv1_01018</name>
</gene>
<evidence type="ECO:0000259" key="2">
    <source>
        <dbReference type="Pfam" id="PF10099"/>
    </source>
</evidence>
<reference evidence="3 4" key="1">
    <citation type="journal article" date="2011" name="J. Bacteriol.">
        <title>Genome sequence of Methyloversatilis universalis FAM5T, a methylotrophic representative of the order Rhodocyclales.</title>
        <authorList>
            <person name="Kittichotirat W."/>
            <person name="Good N.M."/>
            <person name="Hall R."/>
            <person name="Bringel F."/>
            <person name="Lajus A."/>
            <person name="Medigue C."/>
            <person name="Smalley N.E."/>
            <person name="Beck D."/>
            <person name="Bumgarner R."/>
            <person name="Vuilleumier S."/>
            <person name="Kalyuzhnaya M.G."/>
        </authorList>
    </citation>
    <scope>NUCLEOTIDE SEQUENCE [LARGE SCALE GENOMIC DNA]</scope>
    <source>
        <strain evidence="4">ATCC BAA-1314 / JCM 13912 / FAM5</strain>
    </source>
</reference>
<dbReference type="RefSeq" id="WP_008059494.1">
    <property type="nucleotide sequence ID" value="NZ_AFHG01000032.1"/>
</dbReference>
<proteinExistence type="predicted"/>
<dbReference type="Pfam" id="PF10099">
    <property type="entry name" value="RskA_C"/>
    <property type="match status" value="1"/>
</dbReference>
<protein>
    <recommendedName>
        <fullName evidence="2">Anti-sigma K factor RskA C-terminal domain-containing protein</fullName>
    </recommendedName>
</protein>
<dbReference type="GO" id="GO:0005886">
    <property type="term" value="C:plasma membrane"/>
    <property type="evidence" value="ECO:0007669"/>
    <property type="project" value="InterPro"/>
</dbReference>
<feature type="domain" description="Anti-sigma K factor RskA C-terminal" evidence="2">
    <location>
        <begin position="105"/>
        <end position="228"/>
    </location>
</feature>
<keyword evidence="4" id="KW-1185">Reference proteome</keyword>
<dbReference type="GO" id="GO:0016989">
    <property type="term" value="F:sigma factor antagonist activity"/>
    <property type="evidence" value="ECO:0007669"/>
    <property type="project" value="TreeGrafter"/>
</dbReference>
<comment type="caution">
    <text evidence="3">The sequence shown here is derived from an EMBL/GenBank/DDBJ whole genome shotgun (WGS) entry which is preliminary data.</text>
</comment>
<evidence type="ECO:0000313" key="4">
    <source>
        <dbReference type="Proteomes" id="UP000005019"/>
    </source>
</evidence>
<dbReference type="STRING" id="1000565.METUNv1_01018"/>
<organism evidence="3 4">
    <name type="scientific">Methyloversatilis universalis (strain ATCC BAA-1314 / DSM 25237 / JCM 13912 / CCUG 52030 / FAM5)</name>
    <dbReference type="NCBI Taxonomy" id="1000565"/>
    <lineage>
        <taxon>Bacteria</taxon>
        <taxon>Pseudomonadati</taxon>
        <taxon>Pseudomonadota</taxon>
        <taxon>Betaproteobacteria</taxon>
        <taxon>Nitrosomonadales</taxon>
        <taxon>Sterolibacteriaceae</taxon>
        <taxon>Methyloversatilis</taxon>
    </lineage>
</organism>
<keyword evidence="1" id="KW-0472">Membrane</keyword>
<dbReference type="EMBL" id="AFHG01000032">
    <property type="protein sequence ID" value="EGK72676.1"/>
    <property type="molecule type" value="Genomic_DNA"/>
</dbReference>
<dbReference type="InterPro" id="IPR018764">
    <property type="entry name" value="RskA_C"/>
</dbReference>
<dbReference type="PANTHER" id="PTHR37461">
    <property type="entry name" value="ANTI-SIGMA-K FACTOR RSKA"/>
    <property type="match status" value="1"/>
</dbReference>